<evidence type="ECO:0000313" key="1">
    <source>
        <dbReference type="EMBL" id="JAE25832.1"/>
    </source>
</evidence>
<protein>
    <submittedName>
        <fullName evidence="1">Uncharacterized protein</fullName>
    </submittedName>
</protein>
<dbReference type="AlphaFoldDB" id="A0A0A9GMW7"/>
<dbReference type="EMBL" id="GBRH01172064">
    <property type="protein sequence ID" value="JAE25832.1"/>
    <property type="molecule type" value="Transcribed_RNA"/>
</dbReference>
<name>A0A0A9GMW7_ARUDO</name>
<sequence>MLSLPTEVKDNASSYCTPKCRSLKFILLMYLFTRFSLEVHSFLCGTCVRGICRGVPSSNTKIYHESFHCI</sequence>
<proteinExistence type="predicted"/>
<reference evidence="1" key="1">
    <citation type="submission" date="2014-09" db="EMBL/GenBank/DDBJ databases">
        <authorList>
            <person name="Magalhaes I.L.F."/>
            <person name="Oliveira U."/>
            <person name="Santos F.R."/>
            <person name="Vidigal T.H.D.A."/>
            <person name="Brescovit A.D."/>
            <person name="Santos A.J."/>
        </authorList>
    </citation>
    <scope>NUCLEOTIDE SEQUENCE</scope>
    <source>
        <tissue evidence="1">Shoot tissue taken approximately 20 cm above the soil surface</tissue>
    </source>
</reference>
<accession>A0A0A9GMW7</accession>
<reference evidence="1" key="2">
    <citation type="journal article" date="2015" name="Data Brief">
        <title>Shoot transcriptome of the giant reed, Arundo donax.</title>
        <authorList>
            <person name="Barrero R.A."/>
            <person name="Guerrero F.D."/>
            <person name="Moolhuijzen P."/>
            <person name="Goolsby J.A."/>
            <person name="Tidwell J."/>
            <person name="Bellgard S.E."/>
            <person name="Bellgard M.I."/>
        </authorList>
    </citation>
    <scope>NUCLEOTIDE SEQUENCE</scope>
    <source>
        <tissue evidence="1">Shoot tissue taken approximately 20 cm above the soil surface</tissue>
    </source>
</reference>
<organism evidence="1">
    <name type="scientific">Arundo donax</name>
    <name type="common">Giant reed</name>
    <name type="synonym">Donax arundinaceus</name>
    <dbReference type="NCBI Taxonomy" id="35708"/>
    <lineage>
        <taxon>Eukaryota</taxon>
        <taxon>Viridiplantae</taxon>
        <taxon>Streptophyta</taxon>
        <taxon>Embryophyta</taxon>
        <taxon>Tracheophyta</taxon>
        <taxon>Spermatophyta</taxon>
        <taxon>Magnoliopsida</taxon>
        <taxon>Liliopsida</taxon>
        <taxon>Poales</taxon>
        <taxon>Poaceae</taxon>
        <taxon>PACMAD clade</taxon>
        <taxon>Arundinoideae</taxon>
        <taxon>Arundineae</taxon>
        <taxon>Arundo</taxon>
    </lineage>
</organism>